<comment type="caution">
    <text evidence="2">The sequence shown here is derived from an EMBL/GenBank/DDBJ whole genome shotgun (WGS) entry which is preliminary data.</text>
</comment>
<dbReference type="Proteomes" id="UP000004508">
    <property type="component" value="Unassembled WGS sequence"/>
</dbReference>
<keyword evidence="1" id="KW-0812">Transmembrane</keyword>
<sequence>MSQFDDGDEDLHWDETRRWANLHWNETRRWAEYNRLEELRQQEELRKQEELLMEERHKQEELYMEEERHKQEGLHMEEEKYVDDDYYRSLSHMRYDDARKEPTGIESFYFAKRPQRSVRSANDGSFIFLLVALLVGLLLYLMYTGSLHF</sequence>
<evidence type="ECO:0000313" key="3">
    <source>
        <dbReference type="Proteomes" id="UP000004508"/>
    </source>
</evidence>
<reference evidence="2 3" key="1">
    <citation type="journal article" date="2011" name="Stand. Genomic Sci.">
        <title>Non-contiguous finished genome sequence and contextual data of the filamentous soil bacterium Ktedonobacter racemifer type strain (SOSP1-21).</title>
        <authorList>
            <person name="Chang Y.J."/>
            <person name="Land M."/>
            <person name="Hauser L."/>
            <person name="Chertkov O."/>
            <person name="Del Rio T.G."/>
            <person name="Nolan M."/>
            <person name="Copeland A."/>
            <person name="Tice H."/>
            <person name="Cheng J.F."/>
            <person name="Lucas S."/>
            <person name="Han C."/>
            <person name="Goodwin L."/>
            <person name="Pitluck S."/>
            <person name="Ivanova N."/>
            <person name="Ovchinikova G."/>
            <person name="Pati A."/>
            <person name="Chen A."/>
            <person name="Palaniappan K."/>
            <person name="Mavromatis K."/>
            <person name="Liolios K."/>
            <person name="Brettin T."/>
            <person name="Fiebig A."/>
            <person name="Rohde M."/>
            <person name="Abt B."/>
            <person name="Goker M."/>
            <person name="Detter J.C."/>
            <person name="Woyke T."/>
            <person name="Bristow J."/>
            <person name="Eisen J.A."/>
            <person name="Markowitz V."/>
            <person name="Hugenholtz P."/>
            <person name="Kyrpides N.C."/>
            <person name="Klenk H.P."/>
            <person name="Lapidus A."/>
        </authorList>
    </citation>
    <scope>NUCLEOTIDE SEQUENCE [LARGE SCALE GENOMIC DNA]</scope>
    <source>
        <strain evidence="3">DSM 44963</strain>
    </source>
</reference>
<organism evidence="2 3">
    <name type="scientific">Ktedonobacter racemifer DSM 44963</name>
    <dbReference type="NCBI Taxonomy" id="485913"/>
    <lineage>
        <taxon>Bacteria</taxon>
        <taxon>Bacillati</taxon>
        <taxon>Chloroflexota</taxon>
        <taxon>Ktedonobacteria</taxon>
        <taxon>Ktedonobacterales</taxon>
        <taxon>Ktedonobacteraceae</taxon>
        <taxon>Ktedonobacter</taxon>
    </lineage>
</organism>
<evidence type="ECO:0000313" key="2">
    <source>
        <dbReference type="EMBL" id="EFH84056.1"/>
    </source>
</evidence>
<name>D6TUI8_KTERA</name>
<keyword evidence="1" id="KW-0472">Membrane</keyword>
<dbReference type="EMBL" id="ADVG01000003">
    <property type="protein sequence ID" value="EFH84056.1"/>
    <property type="molecule type" value="Genomic_DNA"/>
</dbReference>
<dbReference type="RefSeq" id="WP_007915244.1">
    <property type="nucleotide sequence ID" value="NZ_ADVG01000003.1"/>
</dbReference>
<keyword evidence="3" id="KW-1185">Reference proteome</keyword>
<dbReference type="InParanoid" id="D6TUI8"/>
<protein>
    <submittedName>
        <fullName evidence="2">Uncharacterized protein</fullName>
    </submittedName>
</protein>
<feature type="transmembrane region" description="Helical" evidence="1">
    <location>
        <begin position="126"/>
        <end position="143"/>
    </location>
</feature>
<dbReference type="AlphaFoldDB" id="D6TUI8"/>
<evidence type="ECO:0000256" key="1">
    <source>
        <dbReference type="SAM" id="Phobius"/>
    </source>
</evidence>
<gene>
    <name evidence="2" type="ORF">Krac_5069</name>
</gene>
<proteinExistence type="predicted"/>
<keyword evidence="1" id="KW-1133">Transmembrane helix</keyword>
<accession>D6TUI8</accession>